<evidence type="ECO:0000313" key="6">
    <source>
        <dbReference type="EMBL" id="PFG15562.1"/>
    </source>
</evidence>
<keyword evidence="4 6" id="KW-0418">Kinase</keyword>
<dbReference type="Pfam" id="PF00370">
    <property type="entry name" value="FGGY_N"/>
    <property type="match status" value="1"/>
</dbReference>
<dbReference type="InterPro" id="IPR043129">
    <property type="entry name" value="ATPase_NBD"/>
</dbReference>
<keyword evidence="7" id="KW-1185">Reference proteome</keyword>
<organism evidence="6 7">
    <name type="scientific">Propionicimonas paludicola</name>
    <dbReference type="NCBI Taxonomy" id="185243"/>
    <lineage>
        <taxon>Bacteria</taxon>
        <taxon>Bacillati</taxon>
        <taxon>Actinomycetota</taxon>
        <taxon>Actinomycetes</taxon>
        <taxon>Propionibacteriales</taxon>
        <taxon>Nocardioidaceae</taxon>
        <taxon>Propionicimonas</taxon>
    </lineage>
</organism>
<name>A0A2A9CPM4_9ACTN</name>
<dbReference type="Proteomes" id="UP000226079">
    <property type="component" value="Unassembled WGS sequence"/>
</dbReference>
<gene>
    <name evidence="6" type="ORF">ATK74_0082</name>
</gene>
<dbReference type="PANTHER" id="PTHR43095:SF5">
    <property type="entry name" value="XYLULOSE KINASE"/>
    <property type="match status" value="1"/>
</dbReference>
<accession>A0A2A9CPM4</accession>
<evidence type="ECO:0000256" key="2">
    <source>
        <dbReference type="ARBA" id="ARBA00022629"/>
    </source>
</evidence>
<protein>
    <submittedName>
        <fullName evidence="6">Sugar (Pentulose or hexulose) kinase</fullName>
    </submittedName>
</protein>
<dbReference type="GO" id="GO:0042732">
    <property type="term" value="P:D-xylose metabolic process"/>
    <property type="evidence" value="ECO:0007669"/>
    <property type="project" value="UniProtKB-KW"/>
</dbReference>
<evidence type="ECO:0000313" key="7">
    <source>
        <dbReference type="Proteomes" id="UP000226079"/>
    </source>
</evidence>
<sequence>MSDVVVGLDFGSSRIKAAAYGRDGALLRSSAVETPLRPGQATTGDGFPVLACLDAAADALARLALPAGTIRALGLSSMGEVGTVLSGGALAGWDFPSWYGRVGAEIEESLVAGFGRKRLAAATGNHTVLVSTVAKLGGMLSGRGRVSGTFLGLCGAFAWQLTGQVWQEAGLATTSGVFDPVGGEYLTELWEYVGLADVELPPVREPGFSAPARTGLARRLGLSADARVVIAGHDHPVGTVGAGVQPGERADSLGTGQAILARVEPHRLEPVREALLADPGLSLEVWPDGGGVLAVWGPLRPGLAMRTFLSATASTREQLDEQAPPPGQSDVLDPEIAVAMEQGDASAVTGSAVQWASLIDYYVLRAVAARRWLGDLTGADGTTVLTGGGLRSVRWRHAHALLSDAPLAVSTVSETGTRGAAGIAGSVVDWWGSAAQMPGATRIEVPAGDLAQMDRAARALFGAG</sequence>
<evidence type="ECO:0000256" key="4">
    <source>
        <dbReference type="ARBA" id="ARBA00022777"/>
    </source>
</evidence>
<dbReference type="Gene3D" id="3.30.420.40">
    <property type="match status" value="2"/>
</dbReference>
<comment type="similarity">
    <text evidence="1">Belongs to the FGGY kinase family.</text>
</comment>
<reference evidence="6 7" key="1">
    <citation type="submission" date="2017-10" db="EMBL/GenBank/DDBJ databases">
        <title>Sequencing the genomes of 1000 actinobacteria strains.</title>
        <authorList>
            <person name="Klenk H.-P."/>
        </authorList>
    </citation>
    <scope>NUCLEOTIDE SEQUENCE [LARGE SCALE GENOMIC DNA]</scope>
    <source>
        <strain evidence="6 7">DSM 15597</strain>
    </source>
</reference>
<evidence type="ECO:0000256" key="1">
    <source>
        <dbReference type="ARBA" id="ARBA00009156"/>
    </source>
</evidence>
<dbReference type="EMBL" id="PDJC01000001">
    <property type="protein sequence ID" value="PFG15562.1"/>
    <property type="molecule type" value="Genomic_DNA"/>
</dbReference>
<dbReference type="GO" id="GO:0016301">
    <property type="term" value="F:kinase activity"/>
    <property type="evidence" value="ECO:0007669"/>
    <property type="project" value="UniProtKB-KW"/>
</dbReference>
<dbReference type="InterPro" id="IPR018484">
    <property type="entry name" value="FGGY_N"/>
</dbReference>
<proteinExistence type="inferred from homology"/>
<dbReference type="RefSeq" id="WP_169923663.1">
    <property type="nucleotide sequence ID" value="NZ_PDJC01000001.1"/>
</dbReference>
<evidence type="ECO:0000256" key="3">
    <source>
        <dbReference type="ARBA" id="ARBA00022679"/>
    </source>
</evidence>
<comment type="caution">
    <text evidence="6">The sequence shown here is derived from an EMBL/GenBank/DDBJ whole genome shotgun (WGS) entry which is preliminary data.</text>
</comment>
<evidence type="ECO:0000259" key="5">
    <source>
        <dbReference type="Pfam" id="PF00370"/>
    </source>
</evidence>
<keyword evidence="2" id="KW-0859">Xylose metabolism</keyword>
<keyword evidence="2" id="KW-0119">Carbohydrate metabolism</keyword>
<dbReference type="PANTHER" id="PTHR43095">
    <property type="entry name" value="SUGAR KINASE"/>
    <property type="match status" value="1"/>
</dbReference>
<dbReference type="AlphaFoldDB" id="A0A2A9CPM4"/>
<feature type="domain" description="Carbohydrate kinase FGGY N-terminal" evidence="5">
    <location>
        <begin position="5"/>
        <end position="241"/>
    </location>
</feature>
<dbReference type="InterPro" id="IPR050406">
    <property type="entry name" value="FGGY_Carb_Kinase"/>
</dbReference>
<keyword evidence="3" id="KW-0808">Transferase</keyword>
<dbReference type="SUPFAM" id="SSF53067">
    <property type="entry name" value="Actin-like ATPase domain"/>
    <property type="match status" value="2"/>
</dbReference>